<dbReference type="EMBL" id="UZAH01029571">
    <property type="protein sequence ID" value="VDP06776.1"/>
    <property type="molecule type" value="Genomic_DNA"/>
</dbReference>
<accession>A0A183G557</accession>
<organism evidence="2 3">
    <name type="scientific">Heligmosomoides polygyrus</name>
    <name type="common">Parasitic roundworm</name>
    <dbReference type="NCBI Taxonomy" id="6339"/>
    <lineage>
        <taxon>Eukaryota</taxon>
        <taxon>Metazoa</taxon>
        <taxon>Ecdysozoa</taxon>
        <taxon>Nematoda</taxon>
        <taxon>Chromadorea</taxon>
        <taxon>Rhabditida</taxon>
        <taxon>Rhabditina</taxon>
        <taxon>Rhabditomorpha</taxon>
        <taxon>Strongyloidea</taxon>
        <taxon>Heligmosomidae</taxon>
        <taxon>Heligmosomoides</taxon>
    </lineage>
</organism>
<evidence type="ECO:0000313" key="2">
    <source>
        <dbReference type="Proteomes" id="UP000050761"/>
    </source>
</evidence>
<reference evidence="3" key="2">
    <citation type="submission" date="2019-09" db="UniProtKB">
        <authorList>
            <consortium name="WormBaseParasite"/>
        </authorList>
    </citation>
    <scope>IDENTIFICATION</scope>
</reference>
<protein>
    <submittedName>
        <fullName evidence="3">CMD domain-containing protein</fullName>
    </submittedName>
</protein>
<dbReference type="WBParaSite" id="HPBE_0001671401-mRNA-1">
    <property type="protein sequence ID" value="HPBE_0001671401-mRNA-1"/>
    <property type="gene ID" value="HPBE_0001671401"/>
</dbReference>
<evidence type="ECO:0000313" key="1">
    <source>
        <dbReference type="EMBL" id="VDP06776.1"/>
    </source>
</evidence>
<gene>
    <name evidence="1" type="ORF">HPBE_LOCUS16713</name>
</gene>
<reference evidence="1 2" key="1">
    <citation type="submission" date="2018-11" db="EMBL/GenBank/DDBJ databases">
        <authorList>
            <consortium name="Pathogen Informatics"/>
        </authorList>
    </citation>
    <scope>NUCLEOTIDE SEQUENCE [LARGE SCALE GENOMIC DNA]</scope>
</reference>
<sequence>MLRNARRYGCAKQEEAAPPLLHQDPMLNGKRFPREENQIGIDDIDFYFAYMEPWTRNMFAAVISAAASRSACGTINRLVFKEGLKKDPAEVVEVFRTAAETLKNDRRTVQHFFFLSTFDLSG</sequence>
<evidence type="ECO:0000313" key="3">
    <source>
        <dbReference type="WBParaSite" id="HPBE_0001671401-mRNA-1"/>
    </source>
</evidence>
<proteinExistence type="predicted"/>
<dbReference type="AlphaFoldDB" id="A0A183G557"/>
<keyword evidence="2" id="KW-1185">Reference proteome</keyword>
<name>A0A183G557_HELPZ</name>
<dbReference type="Proteomes" id="UP000050761">
    <property type="component" value="Unassembled WGS sequence"/>
</dbReference>
<accession>A0A3P8EI06</accession>